<feature type="domain" description="NB-ARC" evidence="3">
    <location>
        <begin position="147"/>
        <end position="284"/>
    </location>
</feature>
<dbReference type="FunFam" id="3.40.50.300:FF:001091">
    <property type="entry name" value="Probable disease resistance protein At1g61300"/>
    <property type="match status" value="1"/>
</dbReference>
<dbReference type="PANTHER" id="PTHR33463:SF204">
    <property type="entry name" value="NB-ARC DOMAIN-CONTAINING PROTEIN"/>
    <property type="match status" value="1"/>
</dbReference>
<dbReference type="Gene3D" id="3.80.10.10">
    <property type="entry name" value="Ribonuclease Inhibitor"/>
    <property type="match status" value="1"/>
</dbReference>
<sequence>MDVGSFATLIDKYLIDPIVRRIKILRNSSHNIKEMQEKVCELIAARNDVWKEAEGVGQVMTDKGENWFKVVDEIQLEANGIEERRRHRQTSCVNCCSFYKLNNKSIYLKQKAAGMLNPPFELTKRPPPESVIEIESEPTENLQPTTQHMLQNMIDNLLGDPENMIIGVHGMGGVGKTTLAEKVNNHFKGNSCFETVIMVTVSATPDISKIQTRIGERLGLDLPKDVNLAKEKLLVELRKKKFLIILDDVWDRLELKGIGIPHLQIHNGSKILITSRYLDTCTNMLLVDELGCLRAVRNRGEAMIKSLKIASMLEDGKFQGSAKMHDMMRELAIMITTSSGSNDNPQFLTRTGGSFEKAPHANEWPEATRISLIDTQIKTLPDLGERCPKLTTLLLRENQILAVVPKLNFFQRMDHLHVLDLSSSSTLEYLPDSLSHLVNLRVLRLPSCLKLRALPALGMLRQLQVLDLKYCHRIDQQILGSKCFDSSCKSLDLSINLRYLDVSCTQVSIPAGVISHHLLKLEGLHLNLTRKIKWGQRGEGNNKEERRSGLCSSDEGHHRPSIIDVGELSRLTHLSSLQILLEDITISDWFKPLAYKIMGLDLQSCTFIKQDAIKPLYESEHLLWLTISKCRGLTCVTCCAW</sequence>
<evidence type="ECO:0000256" key="1">
    <source>
        <dbReference type="ARBA" id="ARBA00008894"/>
    </source>
</evidence>
<gene>
    <name evidence="4" type="ORF">NE237_025430</name>
</gene>
<reference evidence="4" key="1">
    <citation type="journal article" date="2023" name="Plant J.">
        <title>The genome of the king protea, Protea cynaroides.</title>
        <authorList>
            <person name="Chang J."/>
            <person name="Duong T.A."/>
            <person name="Schoeman C."/>
            <person name="Ma X."/>
            <person name="Roodt D."/>
            <person name="Barker N."/>
            <person name="Li Z."/>
            <person name="Van de Peer Y."/>
            <person name="Mizrachi E."/>
        </authorList>
    </citation>
    <scope>NUCLEOTIDE SEQUENCE</scope>
    <source>
        <tissue evidence="4">Young leaves</tissue>
    </source>
</reference>
<name>A0A9Q0H348_9MAGN</name>
<dbReference type="Pfam" id="PF00931">
    <property type="entry name" value="NB-ARC"/>
    <property type="match status" value="1"/>
</dbReference>
<dbReference type="EMBL" id="JAMYWD010000010">
    <property type="protein sequence ID" value="KAJ4958319.1"/>
    <property type="molecule type" value="Genomic_DNA"/>
</dbReference>
<accession>A0A9Q0H348</accession>
<dbReference type="SUPFAM" id="SSF52058">
    <property type="entry name" value="L domain-like"/>
    <property type="match status" value="1"/>
</dbReference>
<dbReference type="InterPro" id="IPR050905">
    <property type="entry name" value="Plant_NBS-LRR"/>
</dbReference>
<dbReference type="SUPFAM" id="SSF52540">
    <property type="entry name" value="P-loop containing nucleoside triphosphate hydrolases"/>
    <property type="match status" value="1"/>
</dbReference>
<dbReference type="OrthoDB" id="1658288at2759"/>
<dbReference type="GO" id="GO:0006952">
    <property type="term" value="P:defense response"/>
    <property type="evidence" value="ECO:0007669"/>
    <property type="project" value="UniProtKB-KW"/>
</dbReference>
<dbReference type="PRINTS" id="PR00364">
    <property type="entry name" value="DISEASERSIST"/>
</dbReference>
<proteinExistence type="inferred from homology"/>
<evidence type="ECO:0000256" key="2">
    <source>
        <dbReference type="ARBA" id="ARBA00022821"/>
    </source>
</evidence>
<evidence type="ECO:0000259" key="3">
    <source>
        <dbReference type="Pfam" id="PF00931"/>
    </source>
</evidence>
<evidence type="ECO:0000313" key="5">
    <source>
        <dbReference type="Proteomes" id="UP001141806"/>
    </source>
</evidence>
<comment type="similarity">
    <text evidence="1">Belongs to the disease resistance NB-LRR family.</text>
</comment>
<dbReference type="InterPro" id="IPR001611">
    <property type="entry name" value="Leu-rich_rpt"/>
</dbReference>
<dbReference type="InterPro" id="IPR032675">
    <property type="entry name" value="LRR_dom_sf"/>
</dbReference>
<dbReference type="PANTHER" id="PTHR33463">
    <property type="entry name" value="NB-ARC DOMAIN-CONTAINING PROTEIN-RELATED"/>
    <property type="match status" value="1"/>
</dbReference>
<organism evidence="4 5">
    <name type="scientific">Protea cynaroides</name>
    <dbReference type="NCBI Taxonomy" id="273540"/>
    <lineage>
        <taxon>Eukaryota</taxon>
        <taxon>Viridiplantae</taxon>
        <taxon>Streptophyta</taxon>
        <taxon>Embryophyta</taxon>
        <taxon>Tracheophyta</taxon>
        <taxon>Spermatophyta</taxon>
        <taxon>Magnoliopsida</taxon>
        <taxon>Proteales</taxon>
        <taxon>Proteaceae</taxon>
        <taxon>Protea</taxon>
    </lineage>
</organism>
<dbReference type="AlphaFoldDB" id="A0A9Q0H348"/>
<keyword evidence="5" id="KW-1185">Reference proteome</keyword>
<dbReference type="Gene3D" id="3.40.50.300">
    <property type="entry name" value="P-loop containing nucleotide triphosphate hydrolases"/>
    <property type="match status" value="1"/>
</dbReference>
<keyword evidence="2" id="KW-0611">Plant defense</keyword>
<protein>
    <recommendedName>
        <fullName evidence="3">NB-ARC domain-containing protein</fullName>
    </recommendedName>
</protein>
<dbReference type="Proteomes" id="UP001141806">
    <property type="component" value="Unassembled WGS sequence"/>
</dbReference>
<evidence type="ECO:0000313" key="4">
    <source>
        <dbReference type="EMBL" id="KAJ4958319.1"/>
    </source>
</evidence>
<dbReference type="InterPro" id="IPR027417">
    <property type="entry name" value="P-loop_NTPase"/>
</dbReference>
<comment type="caution">
    <text evidence="4">The sequence shown here is derived from an EMBL/GenBank/DDBJ whole genome shotgun (WGS) entry which is preliminary data.</text>
</comment>
<dbReference type="GO" id="GO:0043531">
    <property type="term" value="F:ADP binding"/>
    <property type="evidence" value="ECO:0007669"/>
    <property type="project" value="InterPro"/>
</dbReference>
<dbReference type="Pfam" id="PF13855">
    <property type="entry name" value="LRR_8"/>
    <property type="match status" value="1"/>
</dbReference>
<dbReference type="InterPro" id="IPR002182">
    <property type="entry name" value="NB-ARC"/>
</dbReference>